<comment type="caution">
    <text evidence="1">The sequence shown here is derived from an EMBL/GenBank/DDBJ whole genome shotgun (WGS) entry which is preliminary data.</text>
</comment>
<feature type="non-terminal residue" evidence="1">
    <location>
        <position position="63"/>
    </location>
</feature>
<organism evidence="1 2">
    <name type="scientific">Racocetra fulgida</name>
    <dbReference type="NCBI Taxonomy" id="60492"/>
    <lineage>
        <taxon>Eukaryota</taxon>
        <taxon>Fungi</taxon>
        <taxon>Fungi incertae sedis</taxon>
        <taxon>Mucoromycota</taxon>
        <taxon>Glomeromycotina</taxon>
        <taxon>Glomeromycetes</taxon>
        <taxon>Diversisporales</taxon>
        <taxon>Gigasporaceae</taxon>
        <taxon>Racocetra</taxon>
    </lineage>
</organism>
<dbReference type="EMBL" id="CAJVPZ010067213">
    <property type="protein sequence ID" value="CAG8796881.1"/>
    <property type="molecule type" value="Genomic_DNA"/>
</dbReference>
<gene>
    <name evidence="1" type="ORF">RFULGI_LOCUS17320</name>
</gene>
<dbReference type="Proteomes" id="UP000789396">
    <property type="component" value="Unassembled WGS sequence"/>
</dbReference>
<dbReference type="AlphaFoldDB" id="A0A9N9P2K9"/>
<protein>
    <submittedName>
        <fullName evidence="1">1105_t:CDS:1</fullName>
    </submittedName>
</protein>
<sequence>LSECDLRDSVNRSTINASQLEYTKQQFDDEFADSFNLISESSTIQLDEINGDNLLIEEIIDLS</sequence>
<feature type="non-terminal residue" evidence="1">
    <location>
        <position position="1"/>
    </location>
</feature>
<name>A0A9N9P2K9_9GLOM</name>
<evidence type="ECO:0000313" key="2">
    <source>
        <dbReference type="Proteomes" id="UP000789396"/>
    </source>
</evidence>
<accession>A0A9N9P2K9</accession>
<proteinExistence type="predicted"/>
<dbReference type="OrthoDB" id="2372398at2759"/>
<evidence type="ECO:0000313" key="1">
    <source>
        <dbReference type="EMBL" id="CAG8796881.1"/>
    </source>
</evidence>
<keyword evidence="2" id="KW-1185">Reference proteome</keyword>
<reference evidence="1" key="1">
    <citation type="submission" date="2021-06" db="EMBL/GenBank/DDBJ databases">
        <authorList>
            <person name="Kallberg Y."/>
            <person name="Tangrot J."/>
            <person name="Rosling A."/>
        </authorList>
    </citation>
    <scope>NUCLEOTIDE SEQUENCE</scope>
    <source>
        <strain evidence="1">IN212</strain>
    </source>
</reference>